<sequence length="298" mass="32816">MTDELASWSVQSGTEPPIAALRGVQRVWSQPLADQCFAEILETSSVLDKARMLAVSAKESGAWLHALPAACLGNLLNDDALRISVGLRLGAPLCEAHTCRCSAQVDIYGRHGLSCKYSAGRHSRHSSLNDSIKRALVSCQIPTILEPNGILRDNSVKRPDGMTQIPWKEGKALVWDVTCVDTLCQTYVAGCFDKAGYAAGRAEGLRVDRYTNLEERYFFSPVGFEVYGTFGPAATDLLYEIGKKMRDRTGEKRSSEFLRQRVSIDIQRGNSACVLGTFPHARGLKEVFFVLDIQKQVV</sequence>
<accession>A0A1D1UQ37</accession>
<keyword evidence="2" id="KW-1185">Reference proteome</keyword>
<comment type="caution">
    <text evidence="1">The sequence shown here is derived from an EMBL/GenBank/DDBJ whole genome shotgun (WGS) entry which is preliminary data.</text>
</comment>
<reference evidence="1 2" key="1">
    <citation type="journal article" date="2016" name="Nat. Commun.">
        <title>Extremotolerant tardigrade genome and improved radiotolerance of human cultured cells by tardigrade-unique protein.</title>
        <authorList>
            <person name="Hashimoto T."/>
            <person name="Horikawa D.D."/>
            <person name="Saito Y."/>
            <person name="Kuwahara H."/>
            <person name="Kozuka-Hata H."/>
            <person name="Shin-I T."/>
            <person name="Minakuchi Y."/>
            <person name="Ohishi K."/>
            <person name="Motoyama A."/>
            <person name="Aizu T."/>
            <person name="Enomoto A."/>
            <person name="Kondo K."/>
            <person name="Tanaka S."/>
            <person name="Hara Y."/>
            <person name="Koshikawa S."/>
            <person name="Sagara H."/>
            <person name="Miura T."/>
            <person name="Yokobori S."/>
            <person name="Miyagawa K."/>
            <person name="Suzuki Y."/>
            <person name="Kubo T."/>
            <person name="Oyama M."/>
            <person name="Kohara Y."/>
            <person name="Fujiyama A."/>
            <person name="Arakawa K."/>
            <person name="Katayama T."/>
            <person name="Toyoda A."/>
            <person name="Kunieda T."/>
        </authorList>
    </citation>
    <scope>NUCLEOTIDE SEQUENCE [LARGE SCALE GENOMIC DNA]</scope>
    <source>
        <strain evidence="1 2">YOKOZUNA-1</strain>
    </source>
</reference>
<evidence type="ECO:0000313" key="2">
    <source>
        <dbReference type="Proteomes" id="UP000186922"/>
    </source>
</evidence>
<organism evidence="1 2">
    <name type="scientific">Ramazzottius varieornatus</name>
    <name type="common">Water bear</name>
    <name type="synonym">Tardigrade</name>
    <dbReference type="NCBI Taxonomy" id="947166"/>
    <lineage>
        <taxon>Eukaryota</taxon>
        <taxon>Metazoa</taxon>
        <taxon>Ecdysozoa</taxon>
        <taxon>Tardigrada</taxon>
        <taxon>Eutardigrada</taxon>
        <taxon>Parachela</taxon>
        <taxon>Hypsibioidea</taxon>
        <taxon>Ramazzottiidae</taxon>
        <taxon>Ramazzottius</taxon>
    </lineage>
</organism>
<evidence type="ECO:0000313" key="1">
    <source>
        <dbReference type="EMBL" id="GAU91839.1"/>
    </source>
</evidence>
<dbReference type="OrthoDB" id="2016582at2759"/>
<gene>
    <name evidence="1" type="primary">RvY_04018-1</name>
    <name evidence="1" type="synonym">RvY_04018.1</name>
    <name evidence="1" type="ORF">RvY_04018</name>
</gene>
<name>A0A1D1UQ37_RAMVA</name>
<protein>
    <submittedName>
        <fullName evidence="1">Uncharacterized protein</fullName>
    </submittedName>
</protein>
<proteinExistence type="predicted"/>
<dbReference type="Proteomes" id="UP000186922">
    <property type="component" value="Unassembled WGS sequence"/>
</dbReference>
<dbReference type="EMBL" id="BDGG01000002">
    <property type="protein sequence ID" value="GAU91839.1"/>
    <property type="molecule type" value="Genomic_DNA"/>
</dbReference>
<dbReference type="AlphaFoldDB" id="A0A1D1UQ37"/>